<feature type="compositionally biased region" description="Polar residues" evidence="2">
    <location>
        <begin position="978"/>
        <end position="1009"/>
    </location>
</feature>
<feature type="region of interest" description="Disordered" evidence="2">
    <location>
        <begin position="712"/>
        <end position="957"/>
    </location>
</feature>
<feature type="zinc finger region" description="C3H1-type" evidence="1">
    <location>
        <begin position="618"/>
        <end position="645"/>
    </location>
</feature>
<feature type="region of interest" description="Disordered" evidence="2">
    <location>
        <begin position="1150"/>
        <end position="1207"/>
    </location>
</feature>
<dbReference type="PROSITE" id="PS50103">
    <property type="entry name" value="ZF_C3H1"/>
    <property type="match status" value="1"/>
</dbReference>
<dbReference type="GO" id="GO:0008270">
    <property type="term" value="F:zinc ion binding"/>
    <property type="evidence" value="ECO:0007669"/>
    <property type="project" value="UniProtKB-KW"/>
</dbReference>
<feature type="transmembrane region" description="Helical" evidence="3">
    <location>
        <begin position="362"/>
        <end position="382"/>
    </location>
</feature>
<evidence type="ECO:0000313" key="5">
    <source>
        <dbReference type="EMBL" id="KAF9737980.1"/>
    </source>
</evidence>
<keyword evidence="1" id="KW-0862">Zinc</keyword>
<dbReference type="Pfam" id="PF09995">
    <property type="entry name" value="MPAB_Lcp_cat"/>
    <property type="match status" value="1"/>
</dbReference>
<feature type="transmembrane region" description="Helical" evidence="3">
    <location>
        <begin position="449"/>
        <end position="468"/>
    </location>
</feature>
<evidence type="ECO:0000256" key="2">
    <source>
        <dbReference type="SAM" id="MobiDB-lite"/>
    </source>
</evidence>
<keyword evidence="3" id="KW-0812">Transmembrane</keyword>
<proteinExistence type="predicted"/>
<comment type="caution">
    <text evidence="5">The sequence shown here is derived from an EMBL/GenBank/DDBJ whole genome shotgun (WGS) entry which is preliminary data.</text>
</comment>
<feature type="compositionally biased region" description="Basic and acidic residues" evidence="2">
    <location>
        <begin position="850"/>
        <end position="869"/>
    </location>
</feature>
<dbReference type="InterPro" id="IPR018713">
    <property type="entry name" value="MPAB/Lcp_cat_dom"/>
</dbReference>
<sequence>MALLSPFRTRTENTRCCWGYQFEWTEAHLTDEKAKLLKHSYDVLGEQCLDRLNELSPPTSGALPRRRDPPPAAVTGIDEEKNDQLPLPQRDLYVLLRDNHKADPNLKKLWDEVNAVPDWVDWAQIKRGQDVFYRYGGPALTGLTYQSLLGGMGAARVVETLARTGGFSTKVARRRLFETTQHILQCTRSLESLQPGGEGWASSIRVRLLHAAVRQRIMKLTKDRPSYFDLEEWGVPVNDLDQIATIGTFCATLIWLSFPRQGIFLREQEKKDYVALWRYIGHIMGTPHEHFETPEKAKAIMESLLWNEVHPSDMSKILANNIIHSLEGQPPTFVSPDMLVASARWLNGNELADELGLPRVSYYYWALMAGQCLFFMGICYFYRAIPILDHGHVERLKRIFYNVIVNAKYGLSGIETTFDFKYVPEYDTVTDMGKPREIKLKTSGVEMRNLRTLGIFVGLVAIGAYAGVRVASGRAQFQAPSPVRLQRPSRGKQARGPCQYLSMAMDSSLPLGQADYDHFGVDLNTSLLFDRHGNVCGCPQLWGLFTDQQNMELSLPAQFLDHLSSGCPHAGTTSHQRHVPLPLGAATEFATNTTLSTYTHTPRLHSMSNAEPRARPSRVLKQTCIFWYHGNCRHGAECPFEHELNHNWPIFRPHGYSHQGYRRCDLRFCPFRTDLGEFMQRYYPDGPRVDEIPKELDVKQKEAKQTYVTLGDENFQIDGDETSEGWIGFDSEPNSNKKTKDAPSDGSVDITSARSSDTAKNQAPSVQYLPLGPPQAVNLEHLSSQPQHTDTESTALKSGLVSTSEPSNEDHPDGHLEVYPGPQKKYKKTCEGGRALKSGSPRQPDQTIIQHDREQPGIDSAVDHSENTNRQEQLSSHAGHLDTEASNNKHHGAAATSAPADGDNPDPRLEVVAEPPKKERMRGKNRSGKRQRQRLRKAAEAQKMKSAPQEKAPISLSTASPSATVISNVPVVSQPANTATVATSTSPLTAPTRGPSRTSLPPTSISHAGTQGGKRKASSQGNSVPTKRQHLEAAEQYMLPKTHDLARKPEVSPYPLQTSVGSATTRELKQKLSIPDDDTQATMYYSKRLATVREASKTMYHSKKWIQDFCVDTEKALIQQEHGLAVPLVERITFQQPADTSTVPCDSAILSSPDAPLKTPRVPLADRSTYQHEGPKMGPHGGASRTHPQAQHAPPQAPPERPGICFF</sequence>
<organism evidence="5 6">
    <name type="scientific">Paraphaeosphaeria minitans</name>
    <dbReference type="NCBI Taxonomy" id="565426"/>
    <lineage>
        <taxon>Eukaryota</taxon>
        <taxon>Fungi</taxon>
        <taxon>Dikarya</taxon>
        <taxon>Ascomycota</taxon>
        <taxon>Pezizomycotina</taxon>
        <taxon>Dothideomycetes</taxon>
        <taxon>Pleosporomycetidae</taxon>
        <taxon>Pleosporales</taxon>
        <taxon>Massarineae</taxon>
        <taxon>Didymosphaeriaceae</taxon>
        <taxon>Paraphaeosphaeria</taxon>
    </lineage>
</organism>
<keyword evidence="3" id="KW-0472">Membrane</keyword>
<feature type="region of interest" description="Disordered" evidence="2">
    <location>
        <begin position="978"/>
        <end position="1026"/>
    </location>
</feature>
<dbReference type="Proteomes" id="UP000756921">
    <property type="component" value="Unassembled WGS sequence"/>
</dbReference>
<keyword evidence="1" id="KW-0479">Metal-binding</keyword>
<keyword evidence="1" id="KW-0863">Zinc-finger</keyword>
<feature type="region of interest" description="Disordered" evidence="2">
    <location>
        <begin position="55"/>
        <end position="81"/>
    </location>
</feature>
<keyword evidence="3" id="KW-1133">Transmembrane helix</keyword>
<name>A0A9P6KT77_9PLEO</name>
<dbReference type="AlphaFoldDB" id="A0A9P6KT77"/>
<dbReference type="PANTHER" id="PTHR37539">
    <property type="entry name" value="SECRETED PROTEIN-RELATED"/>
    <property type="match status" value="1"/>
</dbReference>
<dbReference type="PANTHER" id="PTHR37539:SF1">
    <property type="entry name" value="ER-BOUND OXYGENASE MPAB_MPAB'_RUBBER OXYGENASE CATALYTIC DOMAIN-CONTAINING PROTEIN"/>
    <property type="match status" value="1"/>
</dbReference>
<accession>A0A9P6KT77</accession>
<dbReference type="InterPro" id="IPR000571">
    <property type="entry name" value="Znf_CCCH"/>
</dbReference>
<dbReference type="InterPro" id="IPR037473">
    <property type="entry name" value="Lcp-like"/>
</dbReference>
<protein>
    <submittedName>
        <fullName evidence="5">Tat pathway signal sequence</fullName>
    </submittedName>
</protein>
<gene>
    <name evidence="5" type="ORF">PMIN01_03263</name>
</gene>
<evidence type="ECO:0000256" key="3">
    <source>
        <dbReference type="SAM" id="Phobius"/>
    </source>
</evidence>
<evidence type="ECO:0000259" key="4">
    <source>
        <dbReference type="PROSITE" id="PS50103"/>
    </source>
</evidence>
<dbReference type="EMBL" id="WJXW01000003">
    <property type="protein sequence ID" value="KAF9737980.1"/>
    <property type="molecule type" value="Genomic_DNA"/>
</dbReference>
<feature type="compositionally biased region" description="Basic and acidic residues" evidence="2">
    <location>
        <begin position="905"/>
        <end position="918"/>
    </location>
</feature>
<evidence type="ECO:0000313" key="6">
    <source>
        <dbReference type="Proteomes" id="UP000756921"/>
    </source>
</evidence>
<keyword evidence="6" id="KW-1185">Reference proteome</keyword>
<feature type="compositionally biased region" description="Polar residues" evidence="2">
    <location>
        <begin position="749"/>
        <end position="765"/>
    </location>
</feature>
<feature type="compositionally biased region" description="Polar residues" evidence="2">
    <location>
        <begin position="781"/>
        <end position="806"/>
    </location>
</feature>
<feature type="compositionally biased region" description="Basic residues" evidence="2">
    <location>
        <begin position="919"/>
        <end position="936"/>
    </location>
</feature>
<evidence type="ECO:0000256" key="1">
    <source>
        <dbReference type="PROSITE-ProRule" id="PRU00723"/>
    </source>
</evidence>
<feature type="compositionally biased region" description="Polar residues" evidence="2">
    <location>
        <begin position="840"/>
        <end position="849"/>
    </location>
</feature>
<feature type="domain" description="C3H1-type" evidence="4">
    <location>
        <begin position="618"/>
        <end position="645"/>
    </location>
</feature>
<reference evidence="5" key="1">
    <citation type="journal article" date="2020" name="Mol. Plant Microbe Interact.">
        <title>Genome Sequence of the Biocontrol Agent Coniothyrium minitans strain Conio (IMI 134523).</title>
        <authorList>
            <person name="Patel D."/>
            <person name="Shittu T.A."/>
            <person name="Baroncelli R."/>
            <person name="Muthumeenakshi S."/>
            <person name="Osborne T.H."/>
            <person name="Janganan T.K."/>
            <person name="Sreenivasaprasad S."/>
        </authorList>
    </citation>
    <scope>NUCLEOTIDE SEQUENCE</scope>
    <source>
        <strain evidence="5">Conio</strain>
    </source>
</reference>
<dbReference type="OrthoDB" id="6361347at2759"/>
<dbReference type="GO" id="GO:0016491">
    <property type="term" value="F:oxidoreductase activity"/>
    <property type="evidence" value="ECO:0007669"/>
    <property type="project" value="InterPro"/>
</dbReference>